<dbReference type="Pfam" id="PF19852">
    <property type="entry name" value="DUF6327"/>
    <property type="match status" value="1"/>
</dbReference>
<gene>
    <name evidence="1" type="ORF">G4D72_11655</name>
</gene>
<evidence type="ECO:0000313" key="1">
    <source>
        <dbReference type="EMBL" id="NHM02761.1"/>
    </source>
</evidence>
<dbReference type="RefSeq" id="WP_166077889.1">
    <property type="nucleotide sequence ID" value="NZ_JAAJBT010000007.1"/>
</dbReference>
<evidence type="ECO:0000313" key="2">
    <source>
        <dbReference type="Proteomes" id="UP000800984"/>
    </source>
</evidence>
<keyword evidence="2" id="KW-1185">Reference proteome</keyword>
<accession>A0ABX0IBK4</accession>
<protein>
    <submittedName>
        <fullName evidence="1">Uncharacterized protein</fullName>
    </submittedName>
</protein>
<name>A0ABX0IBK4_9FLAO</name>
<dbReference type="InterPro" id="IPR046290">
    <property type="entry name" value="DUF6327"/>
</dbReference>
<organism evidence="1 2">
    <name type="scientific">Flavobacterium difficile</name>
    <dbReference type="NCBI Taxonomy" id="2709659"/>
    <lineage>
        <taxon>Bacteria</taxon>
        <taxon>Pseudomonadati</taxon>
        <taxon>Bacteroidota</taxon>
        <taxon>Flavobacteriia</taxon>
        <taxon>Flavobacteriales</taxon>
        <taxon>Flavobacteriaceae</taxon>
        <taxon>Flavobacterium</taxon>
    </lineage>
</organism>
<proteinExistence type="predicted"/>
<dbReference type="EMBL" id="JAAJBT010000007">
    <property type="protein sequence ID" value="NHM02761.1"/>
    <property type="molecule type" value="Genomic_DNA"/>
</dbReference>
<sequence length="84" mass="9861">MEPKKYSSYAEIERDLEILKLEKEISYQKMLLSIDKTKESIMPSKSASLIGNIYQKVFTGTYGTLLKMIIPYVFNWYLNKKRGN</sequence>
<dbReference type="Proteomes" id="UP000800984">
    <property type="component" value="Unassembled WGS sequence"/>
</dbReference>
<reference evidence="1 2" key="1">
    <citation type="submission" date="2020-02" db="EMBL/GenBank/DDBJ databases">
        <authorList>
            <person name="Chen W.-M."/>
        </authorList>
    </citation>
    <scope>NUCLEOTIDE SEQUENCE [LARGE SCALE GENOMIC DNA]</scope>
    <source>
        <strain evidence="1 2">KDG-16</strain>
    </source>
</reference>
<comment type="caution">
    <text evidence="1">The sequence shown here is derived from an EMBL/GenBank/DDBJ whole genome shotgun (WGS) entry which is preliminary data.</text>
</comment>